<keyword evidence="3" id="KW-0677">Repeat</keyword>
<dbReference type="Proteomes" id="UP000625976">
    <property type="component" value="Unassembled WGS sequence"/>
</dbReference>
<comment type="caution">
    <text evidence="5">The sequence shown here is derived from an EMBL/GenBank/DDBJ whole genome shotgun (WGS) entry which is preliminary data.</text>
</comment>
<dbReference type="InterPro" id="IPR032675">
    <property type="entry name" value="LRR_dom_sf"/>
</dbReference>
<evidence type="ECO:0000313" key="5">
    <source>
        <dbReference type="EMBL" id="GGG48090.1"/>
    </source>
</evidence>
<dbReference type="PANTHER" id="PTHR47566:SF1">
    <property type="entry name" value="PROTEIN NUD1"/>
    <property type="match status" value="1"/>
</dbReference>
<keyword evidence="6" id="KW-1185">Reference proteome</keyword>
<dbReference type="InterPro" id="IPR052574">
    <property type="entry name" value="CDIRP"/>
</dbReference>
<name>A0A917LNW0_9FLAO</name>
<dbReference type="PANTHER" id="PTHR47566">
    <property type="match status" value="1"/>
</dbReference>
<organism evidence="5 6">
    <name type="scientific">Bizionia arctica</name>
    <dbReference type="NCBI Taxonomy" id="1495645"/>
    <lineage>
        <taxon>Bacteria</taxon>
        <taxon>Pseudomonadati</taxon>
        <taxon>Bacteroidota</taxon>
        <taxon>Flavobacteriia</taxon>
        <taxon>Flavobacteriales</taxon>
        <taxon>Flavobacteriaceae</taxon>
        <taxon>Bizionia</taxon>
    </lineage>
</organism>
<dbReference type="NCBIfam" id="TIGR04183">
    <property type="entry name" value="Por_Secre_tail"/>
    <property type="match status" value="1"/>
</dbReference>
<protein>
    <recommendedName>
        <fullName evidence="4">Secretion system C-terminal sorting domain-containing protein</fullName>
    </recommendedName>
</protein>
<dbReference type="EMBL" id="BMFQ01000002">
    <property type="protein sequence ID" value="GGG48090.1"/>
    <property type="molecule type" value="Genomic_DNA"/>
</dbReference>
<keyword evidence="1" id="KW-0433">Leucine-rich repeat</keyword>
<proteinExistence type="predicted"/>
<feature type="domain" description="Secretion system C-terminal sorting" evidence="4">
    <location>
        <begin position="377"/>
        <end position="445"/>
    </location>
</feature>
<evidence type="ECO:0000313" key="6">
    <source>
        <dbReference type="Proteomes" id="UP000625976"/>
    </source>
</evidence>
<evidence type="ECO:0000259" key="4">
    <source>
        <dbReference type="Pfam" id="PF18962"/>
    </source>
</evidence>
<evidence type="ECO:0000256" key="1">
    <source>
        <dbReference type="ARBA" id="ARBA00022614"/>
    </source>
</evidence>
<dbReference type="Pfam" id="PF18962">
    <property type="entry name" value="Por_Secre_tail"/>
    <property type="match status" value="1"/>
</dbReference>
<dbReference type="RefSeq" id="WP_188464244.1">
    <property type="nucleotide sequence ID" value="NZ_BMFQ01000002.1"/>
</dbReference>
<keyword evidence="2" id="KW-0732">Signal</keyword>
<dbReference type="Gene3D" id="3.80.10.10">
    <property type="entry name" value="Ribonuclease Inhibitor"/>
    <property type="match status" value="1"/>
</dbReference>
<dbReference type="GO" id="GO:0035591">
    <property type="term" value="F:signaling adaptor activity"/>
    <property type="evidence" value="ECO:0007669"/>
    <property type="project" value="TreeGrafter"/>
</dbReference>
<reference evidence="5" key="2">
    <citation type="submission" date="2020-09" db="EMBL/GenBank/DDBJ databases">
        <authorList>
            <person name="Sun Q."/>
            <person name="Zhou Y."/>
        </authorList>
    </citation>
    <scope>NUCLEOTIDE SEQUENCE</scope>
    <source>
        <strain evidence="5">CGMCC 1.12751</strain>
    </source>
</reference>
<reference evidence="5" key="1">
    <citation type="journal article" date="2014" name="Int. J. Syst. Evol. Microbiol.">
        <title>Complete genome sequence of Corynebacterium casei LMG S-19264T (=DSM 44701T), isolated from a smear-ripened cheese.</title>
        <authorList>
            <consortium name="US DOE Joint Genome Institute (JGI-PGF)"/>
            <person name="Walter F."/>
            <person name="Albersmeier A."/>
            <person name="Kalinowski J."/>
            <person name="Ruckert C."/>
        </authorList>
    </citation>
    <scope>NUCLEOTIDE SEQUENCE</scope>
    <source>
        <strain evidence="5">CGMCC 1.12751</strain>
    </source>
</reference>
<dbReference type="InterPro" id="IPR026444">
    <property type="entry name" value="Secre_tail"/>
</dbReference>
<evidence type="ECO:0000256" key="3">
    <source>
        <dbReference type="ARBA" id="ARBA00022737"/>
    </source>
</evidence>
<sequence length="447" mass="49897">MQPTIIGISKHLFLSVFLVVFSIHIKTHSQTTPILDSDFEEALVNMNIDTNGVNGNILNSDAEGILNLNISDQNIDDLSGIEAFINLKRINCSYNRLTELDFSQNTHLEEINANDNSLTSVNVTQNTKLKIVLVSSNNLTEINVLSNFRLEDLSVNLNKLTDLDVSANLSLKYLGCYSNLLENINLSSNSQLRSLYIDYNNLDVLDVSHNGDLRTLSCSSNNLNELLVQSNTELGYLDCRFNNINNLQISNNPDLKRLFISNNNLNDIDLSNAPGLLLFYANYNNLSALDISANPLLRFIKCEGNNLSLVDFRNGNNSNIAEFIMTQNMSLNCIFVDDIHAPFLQNWIIDEASSFVENESDCEALSVQELPVFNFSMYPNPTSGSVTLNLTVQEAKLEIYSVKGQLVYNDMLMYGANNITLNGFSSGLYMVKITSESTSETKKLLLN</sequence>
<accession>A0A917LNW0</accession>
<evidence type="ECO:0000256" key="2">
    <source>
        <dbReference type="ARBA" id="ARBA00022729"/>
    </source>
</evidence>
<gene>
    <name evidence="5" type="ORF">GCM10010976_19340</name>
</gene>
<dbReference type="AlphaFoldDB" id="A0A917LNW0"/>
<dbReference type="SUPFAM" id="SSF52058">
    <property type="entry name" value="L domain-like"/>
    <property type="match status" value="1"/>
</dbReference>